<comment type="caution">
    <text evidence="1">The sequence shown here is derived from an EMBL/GenBank/DDBJ whole genome shotgun (WGS) entry which is preliminary data.</text>
</comment>
<dbReference type="EMBL" id="JBBNAG010000003">
    <property type="protein sequence ID" value="KAK9147788.1"/>
    <property type="molecule type" value="Genomic_DNA"/>
</dbReference>
<organism evidence="1 2">
    <name type="scientific">Stephania cephalantha</name>
    <dbReference type="NCBI Taxonomy" id="152367"/>
    <lineage>
        <taxon>Eukaryota</taxon>
        <taxon>Viridiplantae</taxon>
        <taxon>Streptophyta</taxon>
        <taxon>Embryophyta</taxon>
        <taxon>Tracheophyta</taxon>
        <taxon>Spermatophyta</taxon>
        <taxon>Magnoliopsida</taxon>
        <taxon>Ranunculales</taxon>
        <taxon>Menispermaceae</taxon>
        <taxon>Menispermoideae</taxon>
        <taxon>Cissampelideae</taxon>
        <taxon>Stephania</taxon>
    </lineage>
</organism>
<dbReference type="Proteomes" id="UP001419268">
    <property type="component" value="Unassembled WGS sequence"/>
</dbReference>
<sequence>MIGANLLRCKYLHSNKSIRFLSFILTKRKINKTATKLSLLNFTCNNIGPSIFLHFSFTA</sequence>
<gene>
    <name evidence="1" type="ORF">Scep_006545</name>
</gene>
<name>A0AAP0PK67_9MAGN</name>
<dbReference type="AlphaFoldDB" id="A0AAP0PK67"/>
<evidence type="ECO:0000313" key="1">
    <source>
        <dbReference type="EMBL" id="KAK9147788.1"/>
    </source>
</evidence>
<proteinExistence type="predicted"/>
<keyword evidence="2" id="KW-1185">Reference proteome</keyword>
<protein>
    <submittedName>
        <fullName evidence="1">Uncharacterized protein</fullName>
    </submittedName>
</protein>
<evidence type="ECO:0000313" key="2">
    <source>
        <dbReference type="Proteomes" id="UP001419268"/>
    </source>
</evidence>
<reference evidence="1 2" key="1">
    <citation type="submission" date="2024-01" db="EMBL/GenBank/DDBJ databases">
        <title>Genome assemblies of Stephania.</title>
        <authorList>
            <person name="Yang L."/>
        </authorList>
    </citation>
    <scope>NUCLEOTIDE SEQUENCE [LARGE SCALE GENOMIC DNA]</scope>
    <source>
        <strain evidence="1">JXDWG</strain>
        <tissue evidence="1">Leaf</tissue>
    </source>
</reference>
<accession>A0AAP0PK67</accession>